<feature type="transmembrane region" description="Helical" evidence="7">
    <location>
        <begin position="410"/>
        <end position="428"/>
    </location>
</feature>
<dbReference type="InterPro" id="IPR002549">
    <property type="entry name" value="AI-2E-like"/>
</dbReference>
<evidence type="ECO:0000256" key="3">
    <source>
        <dbReference type="ARBA" id="ARBA00022692"/>
    </source>
</evidence>
<dbReference type="GO" id="GO:0016020">
    <property type="term" value="C:membrane"/>
    <property type="evidence" value="ECO:0007669"/>
    <property type="project" value="UniProtKB-SubCell"/>
</dbReference>
<dbReference type="PANTHER" id="PTHR21716:SF4">
    <property type="entry name" value="TRANSMEMBRANE PROTEIN 245"/>
    <property type="match status" value="1"/>
</dbReference>
<feature type="region of interest" description="Disordered" evidence="6">
    <location>
        <begin position="198"/>
        <end position="232"/>
    </location>
</feature>
<feature type="transmembrane region" description="Helical" evidence="7">
    <location>
        <begin position="449"/>
        <end position="471"/>
    </location>
</feature>
<feature type="transmembrane region" description="Helical" evidence="7">
    <location>
        <begin position="1000"/>
        <end position="1017"/>
    </location>
</feature>
<name>A0AAW1PB78_9CHLO</name>
<evidence type="ECO:0000256" key="7">
    <source>
        <dbReference type="SAM" id="Phobius"/>
    </source>
</evidence>
<keyword evidence="9" id="KW-1185">Reference proteome</keyword>
<evidence type="ECO:0000256" key="4">
    <source>
        <dbReference type="ARBA" id="ARBA00022989"/>
    </source>
</evidence>
<evidence type="ECO:0000313" key="8">
    <source>
        <dbReference type="EMBL" id="KAK9806751.1"/>
    </source>
</evidence>
<proteinExistence type="inferred from homology"/>
<dbReference type="AlphaFoldDB" id="A0AAW1PB78"/>
<organism evidence="8 9">
    <name type="scientific">[Myrmecia] bisecta</name>
    <dbReference type="NCBI Taxonomy" id="41462"/>
    <lineage>
        <taxon>Eukaryota</taxon>
        <taxon>Viridiplantae</taxon>
        <taxon>Chlorophyta</taxon>
        <taxon>core chlorophytes</taxon>
        <taxon>Trebouxiophyceae</taxon>
        <taxon>Trebouxiales</taxon>
        <taxon>Trebouxiaceae</taxon>
        <taxon>Myrmecia</taxon>
    </lineage>
</organism>
<feature type="transmembrane region" description="Helical" evidence="7">
    <location>
        <begin position="50"/>
        <end position="71"/>
    </location>
</feature>
<dbReference type="PANTHER" id="PTHR21716">
    <property type="entry name" value="TRANSMEMBRANE PROTEIN"/>
    <property type="match status" value="1"/>
</dbReference>
<feature type="transmembrane region" description="Helical" evidence="7">
    <location>
        <begin position="888"/>
        <end position="907"/>
    </location>
</feature>
<feature type="transmembrane region" description="Helical" evidence="7">
    <location>
        <begin position="834"/>
        <end position="854"/>
    </location>
</feature>
<gene>
    <name evidence="8" type="ORF">WJX72_001428</name>
</gene>
<comment type="caution">
    <text evidence="8">The sequence shown here is derived from an EMBL/GenBank/DDBJ whole genome shotgun (WGS) entry which is preliminary data.</text>
</comment>
<evidence type="ECO:0000256" key="1">
    <source>
        <dbReference type="ARBA" id="ARBA00004141"/>
    </source>
</evidence>
<evidence type="ECO:0008006" key="10">
    <source>
        <dbReference type="Google" id="ProtNLM"/>
    </source>
</evidence>
<keyword evidence="4 7" id="KW-1133">Transmembrane helix</keyword>
<evidence type="ECO:0000313" key="9">
    <source>
        <dbReference type="Proteomes" id="UP001489004"/>
    </source>
</evidence>
<protein>
    <recommendedName>
        <fullName evidence="10">Transmembrane protein 245</fullName>
    </recommendedName>
</protein>
<feature type="transmembrane region" description="Helical" evidence="7">
    <location>
        <begin position="977"/>
        <end position="994"/>
    </location>
</feature>
<sequence>MPSHPPRCHITSEGSRHTSPVPRSVATDNLDSTDDESELQASTNTMYVQLALNAGGTALAIVVGLVIWSIWTVLADFRDAMLWALLCSVALRDIKDYLVSFYLDKLSGDRTLLVTGLSLLLLPFTALLETLADLWSIARRWHEYANEYEAEYWKRTKAERHAEMAAAQLKVDTSTPGAEVAAPAPDSLTAPAPLEVPAASLSDGSVPQQASMRKRWRAKKASKRSKRRLGQGPWTVGKSVQALSVLSAWWATWAQLGYKAFRSSKAGSSGQRYRGGPSSERRSANAPAATSPGRSRALFRWLWRACLVYEAASWLASSWSAAAQLVLLLATMLGVVGLLPFLYFTAHWYLSLSAPAHTPAPEEAVPPPQAATPKTPGTLRTKSLAQADGFNPFDERAVGSSVAPHAKRPWLWLSMLWRPVAAVWHWLAHHYLAVDRRVRMSLKANLHTVVAVGLMVALLLGTTLLSMFVAAKIGEEGRTAVFAVKDALPTDWTLTGEAATSVVPVKRVWRHWIGHYQHSVLAIAQRSLPAVVVWAEAKVDEAAKANNVTQVLRDVKTLYATLQPPVPCTPSERQSLLVELARAGAHAHRAADALRQLSAEERRCEGVLAEAVARWDQERLQLAGLDPFKLDAADELQATMLQNASHPLRLAEEAVEAADVALHAAQQATKEAHRQEKGKQDDEAHGSCAQLLRGRCHERQDKAAQDELKLADRALGRCAGAGQERQVALGQGMAQDLGRRLQSAYRRLWQLQLMEGVSELSAILRDCVNMMRDILQGKGDAESELNALQRLSQAAADPLISLGRALGAMLVTSLGSTTVFAWTGGLGIMRLGVGMVKFGIQFMLFAASLFYLLAAETDPLLHVVRIMPLSDTAREHAAAEFSRAMRGVFLSALNLAVFHATFTWLTFRAFGVPFAYFGTLVCGVCAMLPLIPSWVVAVPAALQLVFQDNVLQAIVLLLLHIGAYYQADDIIMREIPGSHPFLIGLGVFGGMYTWNNPIQGALMGPMLLSLLSVFYKLHAEYMATSEPPRSTFSRSVSYESFSRPLGHAGYIPSRSSQ</sequence>
<keyword evidence="3 7" id="KW-0812">Transmembrane</keyword>
<feature type="transmembrane region" description="Helical" evidence="7">
    <location>
        <begin position="325"/>
        <end position="350"/>
    </location>
</feature>
<accession>A0AAW1PB78</accession>
<feature type="transmembrane region" description="Helical" evidence="7">
    <location>
        <begin position="799"/>
        <end position="822"/>
    </location>
</feature>
<feature type="transmembrane region" description="Helical" evidence="7">
    <location>
        <begin position="112"/>
        <end position="132"/>
    </location>
</feature>
<evidence type="ECO:0000256" key="2">
    <source>
        <dbReference type="ARBA" id="ARBA00009773"/>
    </source>
</evidence>
<feature type="transmembrane region" description="Helical" evidence="7">
    <location>
        <begin position="949"/>
        <end position="965"/>
    </location>
</feature>
<dbReference type="EMBL" id="JALJOR010000013">
    <property type="protein sequence ID" value="KAK9806751.1"/>
    <property type="molecule type" value="Genomic_DNA"/>
</dbReference>
<dbReference type="Proteomes" id="UP001489004">
    <property type="component" value="Unassembled WGS sequence"/>
</dbReference>
<keyword evidence="5 7" id="KW-0472">Membrane</keyword>
<feature type="region of interest" description="Disordered" evidence="6">
    <location>
        <begin position="1"/>
        <end position="35"/>
    </location>
</feature>
<reference evidence="8 9" key="1">
    <citation type="journal article" date="2024" name="Nat. Commun.">
        <title>Phylogenomics reveals the evolutionary origins of lichenization in chlorophyte algae.</title>
        <authorList>
            <person name="Puginier C."/>
            <person name="Libourel C."/>
            <person name="Otte J."/>
            <person name="Skaloud P."/>
            <person name="Haon M."/>
            <person name="Grisel S."/>
            <person name="Petersen M."/>
            <person name="Berrin J.G."/>
            <person name="Delaux P.M."/>
            <person name="Dal Grande F."/>
            <person name="Keller J."/>
        </authorList>
    </citation>
    <scope>NUCLEOTIDE SEQUENCE [LARGE SCALE GENOMIC DNA]</scope>
    <source>
        <strain evidence="8 9">SAG 2043</strain>
    </source>
</reference>
<feature type="transmembrane region" description="Helical" evidence="7">
    <location>
        <begin position="914"/>
        <end position="937"/>
    </location>
</feature>
<feature type="compositionally biased region" description="Basic residues" evidence="6">
    <location>
        <begin position="212"/>
        <end position="229"/>
    </location>
</feature>
<evidence type="ECO:0000256" key="5">
    <source>
        <dbReference type="ARBA" id="ARBA00023136"/>
    </source>
</evidence>
<comment type="subcellular location">
    <subcellularLocation>
        <location evidence="1">Membrane</location>
        <topology evidence="1">Multi-pass membrane protein</topology>
    </subcellularLocation>
</comment>
<dbReference type="Pfam" id="PF01594">
    <property type="entry name" value="AI-2E_transport"/>
    <property type="match status" value="1"/>
</dbReference>
<comment type="similarity">
    <text evidence="2">Belongs to the autoinducer-2 exporter (AI-2E) (TC 2.A.86) family.</text>
</comment>
<evidence type="ECO:0000256" key="6">
    <source>
        <dbReference type="SAM" id="MobiDB-lite"/>
    </source>
</evidence>
<feature type="region of interest" description="Disordered" evidence="6">
    <location>
        <begin position="265"/>
        <end position="291"/>
    </location>
</feature>